<feature type="domain" description="CusB-like three alpha-helical bundle" evidence="6">
    <location>
        <begin position="163"/>
        <end position="211"/>
    </location>
</feature>
<dbReference type="GO" id="GO:0046914">
    <property type="term" value="F:transition metal ion binding"/>
    <property type="evidence" value="ECO:0007669"/>
    <property type="project" value="TreeGrafter"/>
</dbReference>
<evidence type="ECO:0000313" key="10">
    <source>
        <dbReference type="EMBL" id="PHZ85772.1"/>
    </source>
</evidence>
<feature type="signal peptide" evidence="4">
    <location>
        <begin position="1"/>
        <end position="22"/>
    </location>
</feature>
<dbReference type="GO" id="GO:0016020">
    <property type="term" value="C:membrane"/>
    <property type="evidence" value="ECO:0007669"/>
    <property type="project" value="InterPro"/>
</dbReference>
<dbReference type="Pfam" id="PF25869">
    <property type="entry name" value="3HB_CusB"/>
    <property type="match status" value="1"/>
</dbReference>
<dbReference type="PANTHER" id="PTHR30097:SF15">
    <property type="entry name" value="CATION EFFLUX SYSTEM PROTEIN CUSB"/>
    <property type="match status" value="1"/>
</dbReference>
<dbReference type="InterPro" id="IPR058792">
    <property type="entry name" value="Beta-barrel_RND_2"/>
</dbReference>
<dbReference type="GO" id="GO:0015679">
    <property type="term" value="P:plasma membrane copper ion transport"/>
    <property type="evidence" value="ECO:0007669"/>
    <property type="project" value="TreeGrafter"/>
</dbReference>
<dbReference type="Pfam" id="PF25919">
    <property type="entry name" value="BSH_CusB"/>
    <property type="match status" value="1"/>
</dbReference>
<dbReference type="Proteomes" id="UP000229730">
    <property type="component" value="Unassembled WGS sequence"/>
</dbReference>
<dbReference type="EMBL" id="PDEM01000009">
    <property type="protein sequence ID" value="PHZ85772.1"/>
    <property type="molecule type" value="Genomic_DNA"/>
</dbReference>
<dbReference type="PANTHER" id="PTHR30097">
    <property type="entry name" value="CATION EFFLUX SYSTEM PROTEIN CUSB"/>
    <property type="match status" value="1"/>
</dbReference>
<feature type="region of interest" description="Disordered" evidence="3">
    <location>
        <begin position="395"/>
        <end position="431"/>
    </location>
</feature>
<dbReference type="Gene3D" id="2.40.50.100">
    <property type="match status" value="1"/>
</dbReference>
<feature type="compositionally biased region" description="Basic and acidic residues" evidence="3">
    <location>
        <begin position="422"/>
        <end position="431"/>
    </location>
</feature>
<dbReference type="Pfam" id="PF25954">
    <property type="entry name" value="Beta-barrel_RND_2"/>
    <property type="match status" value="1"/>
</dbReference>
<dbReference type="InterPro" id="IPR058790">
    <property type="entry name" value="BSH_CusB"/>
</dbReference>
<keyword evidence="2" id="KW-0813">Transport</keyword>
<dbReference type="GO" id="GO:0022857">
    <property type="term" value="F:transmembrane transporter activity"/>
    <property type="evidence" value="ECO:0007669"/>
    <property type="project" value="InterPro"/>
</dbReference>
<dbReference type="InterPro" id="IPR058791">
    <property type="entry name" value="3HB_CusB"/>
</dbReference>
<dbReference type="InterPro" id="IPR051909">
    <property type="entry name" value="MFP_Cation_Efflux"/>
</dbReference>
<dbReference type="InterPro" id="IPR058649">
    <property type="entry name" value="CzcB_C"/>
</dbReference>
<evidence type="ECO:0000256" key="4">
    <source>
        <dbReference type="SAM" id="SignalP"/>
    </source>
</evidence>
<evidence type="ECO:0000313" key="11">
    <source>
        <dbReference type="Proteomes" id="UP000229730"/>
    </source>
</evidence>
<name>A0A2G4YTW1_9PROT</name>
<feature type="domain" description="CusB-like barrel-sandwich hybrid" evidence="7">
    <location>
        <begin position="128"/>
        <end position="243"/>
    </location>
</feature>
<dbReference type="FunFam" id="2.40.30.170:FF:000010">
    <property type="entry name" value="Efflux RND transporter periplasmic adaptor subunit"/>
    <property type="match status" value="1"/>
</dbReference>
<dbReference type="FunCoup" id="A0A2G4YTW1">
    <property type="interactions" value="151"/>
</dbReference>
<dbReference type="SUPFAM" id="SSF111369">
    <property type="entry name" value="HlyD-like secretion proteins"/>
    <property type="match status" value="1"/>
</dbReference>
<gene>
    <name evidence="10" type="ORF">CRD36_03575</name>
</gene>
<feature type="domain" description="Heavy metal binding" evidence="5">
    <location>
        <begin position="47"/>
        <end position="73"/>
    </location>
</feature>
<comment type="similarity">
    <text evidence="1">Belongs to the membrane fusion protein (MFP) (TC 8.A.1) family.</text>
</comment>
<evidence type="ECO:0000259" key="9">
    <source>
        <dbReference type="Pfam" id="PF25975"/>
    </source>
</evidence>
<reference evidence="10 11" key="1">
    <citation type="submission" date="2017-10" db="EMBL/GenBank/DDBJ databases">
        <title>Frigbacter circumglobatus gen. nov. sp. nov., isolated from sediment cultured in situ.</title>
        <authorList>
            <person name="Zhao Z."/>
        </authorList>
    </citation>
    <scope>NUCLEOTIDE SEQUENCE [LARGE SCALE GENOMIC DNA]</scope>
    <source>
        <strain evidence="10 11">ZYL</strain>
    </source>
</reference>
<keyword evidence="11" id="KW-1185">Reference proteome</keyword>
<evidence type="ECO:0000256" key="1">
    <source>
        <dbReference type="ARBA" id="ARBA00009477"/>
    </source>
</evidence>
<dbReference type="Pfam" id="PF25975">
    <property type="entry name" value="CzcB_C"/>
    <property type="match status" value="1"/>
</dbReference>
<dbReference type="Pfam" id="PF19335">
    <property type="entry name" value="HMBD"/>
    <property type="match status" value="1"/>
</dbReference>
<dbReference type="InterPro" id="IPR045800">
    <property type="entry name" value="HMBD"/>
</dbReference>
<evidence type="ECO:0000256" key="2">
    <source>
        <dbReference type="ARBA" id="ARBA00022448"/>
    </source>
</evidence>
<dbReference type="Gene3D" id="2.40.420.20">
    <property type="match status" value="1"/>
</dbReference>
<sequence>MTQKKRNLTFLAVGIFTGAVLTAGISNLTGPATPDQGAQKHENKPLYWVAPMDPNYKRDKPGKSPMGMDLIPVYPDGVSAADGGAGTVEISPAVVNNLGVRTVVATHAALHSEIKTVGYVQYDEDQLVHVHPRVEGWIEKLYIKAAGDPVKAGEPLYDIYAPELVNAQEELIMALSRNNTRLVTAAADRLKSLRVPDATIHTLKKTRKVSQTITIFAPQDGVIDNLNIREGFFVSPGTTIMSIGILDQVWVEAEVFEREAFLITKGLPVTMTLDFLPGQDWQGQVDYIYPTLDETTRTVKVRLRFDNKDHHLKPNMFAQVVIHAESEQHTLVVPKEALIRTGNSDRVVLALGEGRFKSIEVRTGRFDPQNVEILSGLNMGDKVVTSAQFLLDSESSKTSDFKRMAPPADMNDTAPSTPMNHDTMDHSNHTM</sequence>
<accession>A0A2G4YTW1</accession>
<dbReference type="AlphaFoldDB" id="A0A2G4YTW1"/>
<dbReference type="InParanoid" id="A0A2G4YTW1"/>
<protein>
    <submittedName>
        <fullName evidence="10">Efflux transporter periplasmic adaptor subunit</fullName>
    </submittedName>
</protein>
<dbReference type="Gene3D" id="2.40.30.170">
    <property type="match status" value="1"/>
</dbReference>
<keyword evidence="4" id="KW-0732">Signal</keyword>
<dbReference type="NCBIfam" id="TIGR01730">
    <property type="entry name" value="RND_mfp"/>
    <property type="match status" value="1"/>
</dbReference>
<evidence type="ECO:0000256" key="3">
    <source>
        <dbReference type="SAM" id="MobiDB-lite"/>
    </source>
</evidence>
<evidence type="ECO:0000259" key="5">
    <source>
        <dbReference type="Pfam" id="PF19335"/>
    </source>
</evidence>
<comment type="caution">
    <text evidence="10">The sequence shown here is derived from an EMBL/GenBank/DDBJ whole genome shotgun (WGS) entry which is preliminary data.</text>
</comment>
<feature type="chain" id="PRO_5013834924" evidence="4">
    <location>
        <begin position="23"/>
        <end position="431"/>
    </location>
</feature>
<dbReference type="GO" id="GO:0030288">
    <property type="term" value="C:outer membrane-bounded periplasmic space"/>
    <property type="evidence" value="ECO:0007669"/>
    <property type="project" value="TreeGrafter"/>
</dbReference>
<dbReference type="GO" id="GO:0060003">
    <property type="term" value="P:copper ion export"/>
    <property type="evidence" value="ECO:0007669"/>
    <property type="project" value="TreeGrafter"/>
</dbReference>
<dbReference type="OrthoDB" id="9806939at2"/>
<dbReference type="Gene3D" id="6.10.140.730">
    <property type="match status" value="1"/>
</dbReference>
<feature type="domain" description="CusB-like beta-barrel" evidence="8">
    <location>
        <begin position="248"/>
        <end position="325"/>
    </location>
</feature>
<dbReference type="InterPro" id="IPR006143">
    <property type="entry name" value="RND_pump_MFP"/>
</dbReference>
<organism evidence="10 11">
    <name type="scientific">Paremcibacter congregatus</name>
    <dbReference type="NCBI Taxonomy" id="2043170"/>
    <lineage>
        <taxon>Bacteria</taxon>
        <taxon>Pseudomonadati</taxon>
        <taxon>Pseudomonadota</taxon>
        <taxon>Alphaproteobacteria</taxon>
        <taxon>Emcibacterales</taxon>
        <taxon>Emcibacteraceae</taxon>
        <taxon>Paremcibacter</taxon>
    </lineage>
</organism>
<feature type="domain" description="CzcB-like C-terminal circularly permuted SH3-like" evidence="9">
    <location>
        <begin position="332"/>
        <end position="391"/>
    </location>
</feature>
<evidence type="ECO:0000259" key="6">
    <source>
        <dbReference type="Pfam" id="PF25869"/>
    </source>
</evidence>
<evidence type="ECO:0000259" key="7">
    <source>
        <dbReference type="Pfam" id="PF25919"/>
    </source>
</evidence>
<evidence type="ECO:0000259" key="8">
    <source>
        <dbReference type="Pfam" id="PF25954"/>
    </source>
</evidence>
<proteinExistence type="inferred from homology"/>